<dbReference type="Gene3D" id="3.30.70.100">
    <property type="match status" value="1"/>
</dbReference>
<organism evidence="2 3">
    <name type="scientific">Roseicyclus elongatus DSM 19469</name>
    <dbReference type="NCBI Taxonomy" id="1294273"/>
    <lineage>
        <taxon>Bacteria</taxon>
        <taxon>Pseudomonadati</taxon>
        <taxon>Pseudomonadota</taxon>
        <taxon>Alphaproteobacteria</taxon>
        <taxon>Rhodobacterales</taxon>
        <taxon>Roseobacteraceae</taxon>
        <taxon>Roseicyclus</taxon>
    </lineage>
</organism>
<dbReference type="PANTHER" id="PTHR34474">
    <property type="entry name" value="SIGNAL TRANSDUCTION PROTEIN TRAP"/>
    <property type="match status" value="1"/>
</dbReference>
<evidence type="ECO:0000259" key="1">
    <source>
        <dbReference type="PROSITE" id="PS51725"/>
    </source>
</evidence>
<dbReference type="AlphaFoldDB" id="W8SR89"/>
<reference evidence="2 3" key="1">
    <citation type="submission" date="2013-03" db="EMBL/GenBank/DDBJ databases">
        <authorList>
            <person name="Fiebig A."/>
            <person name="Goeker M."/>
            <person name="Klenk H.-P.P."/>
        </authorList>
    </citation>
    <scope>NUCLEOTIDE SEQUENCE [LARGE SCALE GENOMIC DNA]</scope>
    <source>
        <strain evidence="3">DSM 19469</strain>
    </source>
</reference>
<dbReference type="PATRIC" id="fig|1294273.3.peg.2705"/>
<dbReference type="eggNOG" id="COG2329">
    <property type="taxonomic scope" value="Bacteria"/>
</dbReference>
<dbReference type="InterPro" id="IPR050404">
    <property type="entry name" value="Heme-degrading_MO"/>
</dbReference>
<gene>
    <name evidence="2" type="ORF">roselon_02741</name>
</gene>
<dbReference type="RefSeq" id="WP_025312746.1">
    <property type="nucleotide sequence ID" value="NZ_CP004372.1"/>
</dbReference>
<proteinExistence type="predicted"/>
<name>W8SR89_9RHOB</name>
<dbReference type="InterPro" id="IPR007138">
    <property type="entry name" value="ABM_dom"/>
</dbReference>
<dbReference type="SUPFAM" id="SSF54909">
    <property type="entry name" value="Dimeric alpha+beta barrel"/>
    <property type="match status" value="1"/>
</dbReference>
<dbReference type="EC" id="1.14.99.3" evidence="2"/>
<keyword evidence="2" id="KW-0503">Monooxygenase</keyword>
<dbReference type="GO" id="GO:0004497">
    <property type="term" value="F:monooxygenase activity"/>
    <property type="evidence" value="ECO:0007669"/>
    <property type="project" value="UniProtKB-KW"/>
</dbReference>
<dbReference type="OrthoDB" id="9798115at2"/>
<dbReference type="PROSITE" id="PS51725">
    <property type="entry name" value="ABM"/>
    <property type="match status" value="1"/>
</dbReference>
<protein>
    <submittedName>
        <fullName evidence="2">Heme-degrading monooxygenase IsdG</fullName>
        <ecNumber evidence="2">1.14.99.3</ecNumber>
    </submittedName>
</protein>
<dbReference type="InterPro" id="IPR011008">
    <property type="entry name" value="Dimeric_a/b-barrel"/>
</dbReference>
<dbReference type="PANTHER" id="PTHR34474:SF2">
    <property type="entry name" value="SIGNAL TRANSDUCTION PROTEIN TRAP"/>
    <property type="match status" value="1"/>
</dbReference>
<evidence type="ECO:0000313" key="2">
    <source>
        <dbReference type="EMBL" id="AHM05040.1"/>
    </source>
</evidence>
<accession>W8SR89</accession>
<keyword evidence="3" id="KW-1185">Reference proteome</keyword>
<dbReference type="STRING" id="1294273.roselon_02741"/>
<dbReference type="KEGG" id="red:roselon_02741"/>
<dbReference type="EMBL" id="CP004372">
    <property type="protein sequence ID" value="AHM05040.1"/>
    <property type="molecule type" value="Genomic_DNA"/>
</dbReference>
<keyword evidence="2" id="KW-0560">Oxidoreductase</keyword>
<dbReference type="Proteomes" id="UP000019593">
    <property type="component" value="Chromosome"/>
</dbReference>
<feature type="domain" description="ABM" evidence="1">
    <location>
        <begin position="2"/>
        <end position="96"/>
    </location>
</feature>
<dbReference type="Pfam" id="PF03992">
    <property type="entry name" value="ABM"/>
    <property type="match status" value="1"/>
</dbReference>
<evidence type="ECO:0000313" key="3">
    <source>
        <dbReference type="Proteomes" id="UP000019593"/>
    </source>
</evidence>
<sequence length="103" mass="11889">MYLTMNRFRVKSGSEEAFEDMWVSRDSHLKTVDGFVSFYLMKGESADGFRLYASHTMWRDKAAFEAWTKSEAFRRAHKGAKSSGEMYDGPPVLEVFETVQELS</sequence>
<dbReference type="HOGENOM" id="CLU_141544_0_0_5"/>